<comment type="caution">
    <text evidence="1">The sequence shown here is derived from an EMBL/GenBank/DDBJ whole genome shotgun (WGS) entry which is preliminary data.</text>
</comment>
<protein>
    <submittedName>
        <fullName evidence="1">Zinc ribbon domain-containing protein</fullName>
    </submittedName>
</protein>
<name>A0ABD5YIX2_9EURY</name>
<reference evidence="1 2" key="1">
    <citation type="journal article" date="2019" name="Int. J. Syst. Evol. Microbiol.">
        <title>The Global Catalogue of Microorganisms (GCM) 10K type strain sequencing project: providing services to taxonomists for standard genome sequencing and annotation.</title>
        <authorList>
            <consortium name="The Broad Institute Genomics Platform"/>
            <consortium name="The Broad Institute Genome Sequencing Center for Infectious Disease"/>
            <person name="Wu L."/>
            <person name="Ma J."/>
        </authorList>
    </citation>
    <scope>NUCLEOTIDE SEQUENCE [LARGE SCALE GENOMIC DNA]</scope>
    <source>
        <strain evidence="1 2">Q85</strain>
    </source>
</reference>
<sequence length="49" mass="5202">MTTVHFTCSDCAQTIEVNGEMRETILEAGCPVCTTAASEGDFAAETDDE</sequence>
<organism evidence="1 2">
    <name type="scientific">Halorubrum yunnanense</name>
    <dbReference type="NCBI Taxonomy" id="1526162"/>
    <lineage>
        <taxon>Archaea</taxon>
        <taxon>Methanobacteriati</taxon>
        <taxon>Methanobacteriota</taxon>
        <taxon>Stenosarchaea group</taxon>
        <taxon>Halobacteria</taxon>
        <taxon>Halobacteriales</taxon>
        <taxon>Haloferacaceae</taxon>
        <taxon>Halorubrum</taxon>
    </lineage>
</organism>
<evidence type="ECO:0000313" key="1">
    <source>
        <dbReference type="EMBL" id="MFC7187540.1"/>
    </source>
</evidence>
<gene>
    <name evidence="1" type="ORF">ACFQMK_11700</name>
</gene>
<evidence type="ECO:0000313" key="2">
    <source>
        <dbReference type="Proteomes" id="UP001596390"/>
    </source>
</evidence>
<dbReference type="InterPro" id="IPR055982">
    <property type="entry name" value="DUF7560"/>
</dbReference>
<dbReference type="Proteomes" id="UP001596390">
    <property type="component" value="Unassembled WGS sequence"/>
</dbReference>
<accession>A0ABD5YIX2</accession>
<proteinExistence type="predicted"/>
<dbReference type="EMBL" id="JBHSZZ010000049">
    <property type="protein sequence ID" value="MFC7187540.1"/>
    <property type="molecule type" value="Genomic_DNA"/>
</dbReference>
<dbReference type="RefSeq" id="WP_267664931.1">
    <property type="nucleotide sequence ID" value="NZ_JAODIX010000049.1"/>
</dbReference>
<keyword evidence="2" id="KW-1185">Reference proteome</keyword>
<dbReference type="AlphaFoldDB" id="A0ABD5YIX2"/>
<dbReference type="Pfam" id="PF24441">
    <property type="entry name" value="DUF7560"/>
    <property type="match status" value="1"/>
</dbReference>